<dbReference type="Proteomes" id="UP000224360">
    <property type="component" value="Segment"/>
</dbReference>
<sequence length="90" mass="9990">MKSKTGSKLTRTLLFCFGAYITGMFALMMILSSQSTADITAGNYDKMSVDDSPEFILTDRSNGCRYVYDSVTKTAHTATGFDYCLSLRKE</sequence>
<protein>
    <recommendedName>
        <fullName evidence="4">Transmembrane protein</fullName>
    </recommendedName>
</protein>
<proteinExistence type="predicted"/>
<evidence type="ECO:0000256" key="1">
    <source>
        <dbReference type="SAM" id="Phobius"/>
    </source>
</evidence>
<evidence type="ECO:0000313" key="3">
    <source>
        <dbReference type="Proteomes" id="UP000224360"/>
    </source>
</evidence>
<evidence type="ECO:0000313" key="2">
    <source>
        <dbReference type="EMBL" id="ANH52185.1"/>
    </source>
</evidence>
<organism evidence="2 3">
    <name type="scientific">Erwinia phage vB_EamM_Deimos-Minion</name>
    <dbReference type="NCBI Taxonomy" id="1815986"/>
    <lineage>
        <taxon>Viruses</taxon>
        <taxon>Duplodnaviria</taxon>
        <taxon>Heunggongvirae</taxon>
        <taxon>Uroviricota</taxon>
        <taxon>Caudoviricetes</taxon>
        <taxon>Chimalliviridae</taxon>
        <taxon>Agricanvirus</taxon>
        <taxon>Agricanvirus deimos</taxon>
    </lineage>
</organism>
<accession>A0A173GF62</accession>
<evidence type="ECO:0008006" key="4">
    <source>
        <dbReference type="Google" id="ProtNLM"/>
    </source>
</evidence>
<keyword evidence="3" id="KW-1185">Reference proteome</keyword>
<keyword evidence="1" id="KW-1133">Transmembrane helix</keyword>
<keyword evidence="1" id="KW-0472">Membrane</keyword>
<feature type="transmembrane region" description="Helical" evidence="1">
    <location>
        <begin position="12"/>
        <end position="31"/>
    </location>
</feature>
<dbReference type="EMBL" id="KU886225">
    <property type="protein sequence ID" value="ANH52185.1"/>
    <property type="molecule type" value="Genomic_DNA"/>
</dbReference>
<name>A0A173GF62_9CAUD</name>
<keyword evidence="1" id="KW-0812">Transmembrane</keyword>
<gene>
    <name evidence="2" type="ORF">DM_87</name>
</gene>
<reference evidence="3" key="1">
    <citation type="submission" date="2016-03" db="EMBL/GenBank/DDBJ databases">
        <authorList>
            <person name="Sharma R."/>
            <person name="Jensen G.L."/>
            <person name="Kruger J.L."/>
            <person name="Esplin I.N.D."/>
            <person name="Jarvis T.M."/>
            <person name="Merrill B.D."/>
            <person name="Schoenhals J."/>
            <person name="Breakwell D.P."/>
            <person name="Hope S."/>
            <person name="Grose J.H."/>
        </authorList>
    </citation>
    <scope>NUCLEOTIDE SEQUENCE [LARGE SCALE GENOMIC DNA]</scope>
</reference>